<accession>A0ABT5DEL1</accession>
<keyword evidence="3" id="KW-1185">Reference proteome</keyword>
<dbReference type="Proteomes" id="UP001221838">
    <property type="component" value="Unassembled WGS sequence"/>
</dbReference>
<feature type="region of interest" description="Disordered" evidence="1">
    <location>
        <begin position="1"/>
        <end position="48"/>
    </location>
</feature>
<dbReference type="EMBL" id="JAQNDM010000002">
    <property type="protein sequence ID" value="MDC0712107.1"/>
    <property type="molecule type" value="Genomic_DNA"/>
</dbReference>
<evidence type="ECO:0000313" key="3">
    <source>
        <dbReference type="Proteomes" id="UP001221838"/>
    </source>
</evidence>
<protein>
    <submittedName>
        <fullName evidence="2">Uncharacterized protein</fullName>
    </submittedName>
</protein>
<comment type="caution">
    <text evidence="2">The sequence shown here is derived from an EMBL/GenBank/DDBJ whole genome shotgun (WGS) entry which is preliminary data.</text>
</comment>
<organism evidence="2 3">
    <name type="scientific">Stigmatella ashevillensis</name>
    <dbReference type="NCBI Taxonomy" id="2995309"/>
    <lineage>
        <taxon>Bacteria</taxon>
        <taxon>Pseudomonadati</taxon>
        <taxon>Myxococcota</taxon>
        <taxon>Myxococcia</taxon>
        <taxon>Myxococcales</taxon>
        <taxon>Cystobacterineae</taxon>
        <taxon>Archangiaceae</taxon>
        <taxon>Stigmatella</taxon>
    </lineage>
</organism>
<reference evidence="2 3" key="1">
    <citation type="submission" date="2022-11" db="EMBL/GenBank/DDBJ databases">
        <title>Minimal conservation of predation-associated metabolite biosynthetic gene clusters underscores biosynthetic potential of Myxococcota including descriptions for ten novel species: Archangium lansinium sp. nov., Myxococcus landrumus sp. nov., Nannocystis bai.</title>
        <authorList>
            <person name="Ahearne A."/>
            <person name="Stevens C."/>
            <person name="Dowd S."/>
        </authorList>
    </citation>
    <scope>NUCLEOTIDE SEQUENCE [LARGE SCALE GENOMIC DNA]</scope>
    <source>
        <strain evidence="2 3">NCWAL01</strain>
    </source>
</reference>
<dbReference type="RefSeq" id="WP_272142177.1">
    <property type="nucleotide sequence ID" value="NZ_JAQNDM010000002.1"/>
</dbReference>
<gene>
    <name evidence="2" type="ORF">POL68_26815</name>
</gene>
<proteinExistence type="predicted"/>
<evidence type="ECO:0000256" key="1">
    <source>
        <dbReference type="SAM" id="MobiDB-lite"/>
    </source>
</evidence>
<feature type="compositionally biased region" description="Pro residues" evidence="1">
    <location>
        <begin position="38"/>
        <end position="48"/>
    </location>
</feature>
<evidence type="ECO:0000313" key="2">
    <source>
        <dbReference type="EMBL" id="MDC0712107.1"/>
    </source>
</evidence>
<name>A0ABT5DEL1_9BACT</name>
<sequence>MTRPSSMPKIVPNPSPSVEIVPNPNPLFRAQPERRILPTPPPSTPPLR</sequence>